<feature type="compositionally biased region" description="Basic and acidic residues" evidence="1">
    <location>
        <begin position="219"/>
        <end position="234"/>
    </location>
</feature>
<comment type="caution">
    <text evidence="2">The sequence shown here is derived from an EMBL/GenBank/DDBJ whole genome shotgun (WGS) entry which is preliminary data.</text>
</comment>
<reference evidence="2 3" key="1">
    <citation type="submission" date="2019-10" db="EMBL/GenBank/DDBJ databases">
        <title>Streptomyces smaragdinus sp. nov. and Streptomyces fabii sp. nov., isolated from the gut of fungus growing-termite Macrotermes natalensis.</title>
        <authorList>
            <person name="Schwitalla J."/>
            <person name="Benndorf R."/>
            <person name="Martin K."/>
            <person name="De Beer W."/>
            <person name="Kaster A.-K."/>
            <person name="Vollmers J."/>
            <person name="Poulsen M."/>
            <person name="Beemelmanns C."/>
        </authorList>
    </citation>
    <scope>NUCLEOTIDE SEQUENCE [LARGE SCALE GENOMIC DNA]</scope>
    <source>
        <strain evidence="2 3">RB5</strain>
    </source>
</reference>
<gene>
    <name evidence="2" type="ORF">SRB5_33920</name>
</gene>
<evidence type="ECO:0000313" key="2">
    <source>
        <dbReference type="EMBL" id="MQY13249.1"/>
    </source>
</evidence>
<name>A0A7K0CIE2_9ACTN</name>
<protein>
    <submittedName>
        <fullName evidence="2">Uncharacterized protein</fullName>
    </submittedName>
</protein>
<evidence type="ECO:0000256" key="1">
    <source>
        <dbReference type="SAM" id="MobiDB-lite"/>
    </source>
</evidence>
<feature type="region of interest" description="Disordered" evidence="1">
    <location>
        <begin position="646"/>
        <end position="673"/>
    </location>
</feature>
<accession>A0A7K0CIE2</accession>
<feature type="region of interest" description="Disordered" evidence="1">
    <location>
        <begin position="214"/>
        <end position="234"/>
    </location>
</feature>
<keyword evidence="3" id="KW-1185">Reference proteome</keyword>
<dbReference type="AlphaFoldDB" id="A0A7K0CIE2"/>
<feature type="compositionally biased region" description="Basic and acidic residues" evidence="1">
    <location>
        <begin position="652"/>
        <end position="663"/>
    </location>
</feature>
<dbReference type="Proteomes" id="UP000466345">
    <property type="component" value="Unassembled WGS sequence"/>
</dbReference>
<organism evidence="2 3">
    <name type="scientific">Streptomyces smaragdinus</name>
    <dbReference type="NCBI Taxonomy" id="2585196"/>
    <lineage>
        <taxon>Bacteria</taxon>
        <taxon>Bacillati</taxon>
        <taxon>Actinomycetota</taxon>
        <taxon>Actinomycetes</taxon>
        <taxon>Kitasatosporales</taxon>
        <taxon>Streptomycetaceae</taxon>
        <taxon>Streptomyces</taxon>
    </lineage>
</organism>
<proteinExistence type="predicted"/>
<evidence type="ECO:0000313" key="3">
    <source>
        <dbReference type="Proteomes" id="UP000466345"/>
    </source>
</evidence>
<sequence length="914" mass="97101">MAGRRAWVAGAAGPVALADDEGEPGAAVALGPADADEVRARGAVTQLRRLVAAGGVEAAGAGVDLGGGFRSARLAGARGDHRDAVLAALRAVGPEDAERVGERGAVLVALFGPEATKRVGAAATRAVGEGRWAAVRLASAASDLLGPEQLERVLALEAPEGVDPVGGGAASELAGQLRQVLEPVPGARRLGLVVDLWGRALGVHAAAARRRRLLGSQGKQDRTEALRERREHHEDERFLQSFELNRAPGQPTTPGALARWIPPEHLRRDVLNRLLADAYAATALLHAAVAVCDHGAVEGLARVEPLLAAAGEWTSDGWLFLATQRVPGLTGLPARPGVRVRELLHLYASDGPRDDVFADRVREYLAHARDYALVIADEVVALGDVGCSDPDPLLCDWARLPMAAWRERSGLAVTDRPPAPEWVQSRFGLTADRPDGDEIVGELRWYADLMDALARLYGHDAAGRPWHGDRRFFDHDPEPEPDPLTPRLDSVALAVSGAAQLVALGARPAKAADWPAFTAALLAGVDVSAALSGEFPVPPPLAAVDGSVVPGTAARFRVARSARTLAVWAAYMGNCIAGSLYTEGAAAGRSVLGALCDERGTVLANVELLHQRPAHRGWRISEIAGRFNATPDPELERRFRAWVTTLPGVRPPEPEPRDERDAAGRPARRKVPPVHEAAGPALAALLTPHPYAGVFTALAGTAPDAALTHLRRLDQDSLVRARRRVMADTDGLRTLWAATAARPLTDAVARLDPALRERYSALALLTEDTPLPRSLRHLVRLPALAPAYSAELVSRRIRTALGRLVSDDDPALARALSRRPTVPLLCALTVTALLRPPATALVQVAPPRKITVPGYPASSLADEDGPWRRALPVVAELGVDTGPFWDRVAADGLRVPRSWLTAGGWPVLWGRAHG</sequence>
<dbReference type="EMBL" id="WEGJ01000011">
    <property type="protein sequence ID" value="MQY13249.1"/>
    <property type="molecule type" value="Genomic_DNA"/>
</dbReference>